<evidence type="ECO:0000259" key="3">
    <source>
        <dbReference type="Pfam" id="PF07589"/>
    </source>
</evidence>
<organism evidence="4 5">
    <name type="scientific">Lacunisphaera limnophila</name>
    <dbReference type="NCBI Taxonomy" id="1838286"/>
    <lineage>
        <taxon>Bacteria</taxon>
        <taxon>Pseudomonadati</taxon>
        <taxon>Verrucomicrobiota</taxon>
        <taxon>Opitutia</taxon>
        <taxon>Opitutales</taxon>
        <taxon>Opitutaceae</taxon>
        <taxon>Lacunisphaera</taxon>
    </lineage>
</organism>
<dbReference type="EMBL" id="CP016094">
    <property type="protein sequence ID" value="AOS43241.1"/>
    <property type="molecule type" value="Genomic_DNA"/>
</dbReference>
<dbReference type="InterPro" id="IPR013424">
    <property type="entry name" value="Ice-binding_C"/>
</dbReference>
<evidence type="ECO:0000256" key="2">
    <source>
        <dbReference type="SAM" id="SignalP"/>
    </source>
</evidence>
<dbReference type="SUPFAM" id="SSF55486">
    <property type="entry name" value="Metalloproteases ('zincins'), catalytic domain"/>
    <property type="match status" value="1"/>
</dbReference>
<dbReference type="AlphaFoldDB" id="A0A1I7PHZ1"/>
<feature type="domain" description="Ice-binding protein C-terminal" evidence="3">
    <location>
        <begin position="278"/>
        <end position="302"/>
    </location>
</feature>
<keyword evidence="2" id="KW-0732">Signal</keyword>
<dbReference type="PATRIC" id="fig|1838286.3.peg.287"/>
<feature type="transmembrane region" description="Helical" evidence="1">
    <location>
        <begin position="282"/>
        <end position="298"/>
    </location>
</feature>
<keyword evidence="1" id="KW-0472">Membrane</keyword>
<proteinExistence type="predicted"/>
<evidence type="ECO:0000313" key="5">
    <source>
        <dbReference type="Proteomes" id="UP000095228"/>
    </source>
</evidence>
<dbReference type="Proteomes" id="UP000095228">
    <property type="component" value="Chromosome"/>
</dbReference>
<feature type="signal peptide" evidence="2">
    <location>
        <begin position="1"/>
        <end position="19"/>
    </location>
</feature>
<keyword evidence="1" id="KW-1133">Transmembrane helix</keyword>
<evidence type="ECO:0000256" key="1">
    <source>
        <dbReference type="SAM" id="Phobius"/>
    </source>
</evidence>
<dbReference type="STRING" id="1838286.Verru16b_00284"/>
<keyword evidence="5" id="KW-1185">Reference proteome</keyword>
<dbReference type="InterPro" id="IPR024079">
    <property type="entry name" value="MetalloPept_cat_dom_sf"/>
</dbReference>
<evidence type="ECO:0000313" key="4">
    <source>
        <dbReference type="EMBL" id="AOS43241.1"/>
    </source>
</evidence>
<dbReference type="GO" id="GO:0008237">
    <property type="term" value="F:metallopeptidase activity"/>
    <property type="evidence" value="ECO:0007669"/>
    <property type="project" value="InterPro"/>
</dbReference>
<gene>
    <name evidence="4" type="ORF">Verru16b_00284</name>
</gene>
<reference evidence="4 5" key="1">
    <citation type="submission" date="2016-06" db="EMBL/GenBank/DDBJ databases">
        <title>Three novel species with peptidoglycan cell walls form the new genus Lacunisphaera gen. nov. in the family Opitutaceae of the verrucomicrobial subdivision 4.</title>
        <authorList>
            <person name="Rast P."/>
            <person name="Gloeckner I."/>
            <person name="Jogler M."/>
            <person name="Boedeker C."/>
            <person name="Jeske O."/>
            <person name="Wiegand S."/>
            <person name="Reinhardt R."/>
            <person name="Schumann P."/>
            <person name="Rohde M."/>
            <person name="Spring S."/>
            <person name="Gloeckner F.O."/>
            <person name="Jogler C."/>
        </authorList>
    </citation>
    <scope>NUCLEOTIDE SEQUENCE [LARGE SCALE GENOMIC DNA]</scope>
    <source>
        <strain evidence="4 5">IG16b</strain>
    </source>
</reference>
<accession>A0A1I7PHZ1</accession>
<dbReference type="KEGG" id="obg:Verru16b_00284"/>
<name>A0A1I7PHZ1_9BACT</name>
<protein>
    <recommendedName>
        <fullName evidence="3">Ice-binding protein C-terminal domain-containing protein</fullName>
    </recommendedName>
</protein>
<feature type="chain" id="PRO_5009304150" description="Ice-binding protein C-terminal domain-containing protein" evidence="2">
    <location>
        <begin position="20"/>
        <end position="304"/>
    </location>
</feature>
<keyword evidence="1" id="KW-0812">Transmembrane</keyword>
<dbReference type="Gene3D" id="3.40.390.10">
    <property type="entry name" value="Collagenase (Catalytic Domain)"/>
    <property type="match status" value="1"/>
</dbReference>
<dbReference type="Pfam" id="PF07589">
    <property type="entry name" value="PEP-CTERM"/>
    <property type="match status" value="1"/>
</dbReference>
<dbReference type="NCBIfam" id="TIGR02595">
    <property type="entry name" value="PEP_CTERM"/>
    <property type="match status" value="1"/>
</dbReference>
<sequence length="304" mass="31496">MRRFLLVCSLLAAAITAPAQLTFVFDYTYDTGSFFSGGNIGNRTYLEAAGTYLSNYISGTTLNAITPGGGNSWNADTFHPGTGDNQVLGNISIAANTILVFAGGYDLGGSTLGVGGGGGYGVTGTQPWLDAISYRGNGSFSMPWGGSIAFDSSGTSWHFDSDTSTTETFTGQSDFFSVAVHELMHLVGVGTNATWDSLISGTSPTSTFTGAASVAENGGVILLDPGEGHWVNGTMSTIAGTATPQETLMDPSIVIGTRKYLTDLDLAALQDLGYTVTAVPEPATIAALFGLAAMLSVIRRRRTS</sequence>